<dbReference type="PROSITE" id="PS51841">
    <property type="entry name" value="LTD"/>
    <property type="match status" value="2"/>
</dbReference>
<dbReference type="Gene3D" id="3.60.21.10">
    <property type="match status" value="1"/>
</dbReference>
<dbReference type="Pfam" id="PF00149">
    <property type="entry name" value="Metallophos"/>
    <property type="match status" value="1"/>
</dbReference>
<keyword evidence="6" id="KW-1185">Reference proteome</keyword>
<accession>A0AA96RCF6</accession>
<dbReference type="InterPro" id="IPR004843">
    <property type="entry name" value="Calcineurin-like_PHP"/>
</dbReference>
<dbReference type="Gene3D" id="2.60.40.10">
    <property type="entry name" value="Immunoglobulins"/>
    <property type="match status" value="1"/>
</dbReference>
<dbReference type="PANTHER" id="PTHR43143:SF5">
    <property type="entry name" value="SECRETED PROTEIN"/>
    <property type="match status" value="1"/>
</dbReference>
<sequence length="1882" mass="205483">MVKRKILSMFLSLSVLVTGFPLAGTVPSVSASAAQPYLLITELVANSKSAPGGTSEAYEFIEVYNNSSRTVNMKDYKVVYDYYDNRTPLEWDMADDRPLAPGKTMVLWNLTDPATNGGITYDLEKFNAMYGTNLTDAQVAVFHSGGMANKGGRSLSIAPDHGLNRISTASYNGPTSDDSTDDADGKSVTYGPPAEGTSRMTKLASKQVPTPGTLVAGQTPGQPIELPEDYFEPVIQHSRPFANMEVQDLTISASVYEETRLDSVTLYYETDKQDTYTSVPMSVTGAAYSAVIPQAVLQGASSLKYYLEASDGTHVTRLPEQADQTFDISIFEALDYTKLPDLLITEIVPNPDSAQTYEYIEVYNSTDQPVNLKDYKLKYIYPNNTFKDWDLDEDRLLAPQRSMVLWINNLASQGKTLADFNANFGSAVTEDQIMRTTPNDGMINSDKRTLAIVTDTGLEISRASYNDGEVMNEAVSKKGIGYEYPKDGTNVMIKQGYGLTASPGSVTASQVPGQPKTLSADATAPVISHTPPFAMTPPVDIILKAGVTDDSSIKRVTFYHKAKEEDTYQGENLERDAEGNYTAKTISFYDLLKTKALEYYFEATDGRNMISSQAQNGGKPYSITIQHEEVDPLTLNVKDGDFLSGTRNLLGASSDENEATSLWIDGVQVPAVDKMVRSATFVMEVDGFNKGYKNGVLAGNKVLKVFDESITGNRLVTVDIPAEELKAGANVFSVSSGNRVDPLDTTDNNDDFSIQNVRLVLPDGTVIPVESTKIKIGNGTYADGPITKISLGDGSFNDQTAKERADMTFTIPESKLTGRSYDWDTSRVAEGGHLVALQVDGTTPLKQITANVIVDNTKPAFTSLSIEDNKAYRGEITFSAEASDDRSGVAGIKGKLDGQEIAVPMTAPNLSLTPGAHQVEFIVTDKAGNEFSRTVPFTVLQEHPYQPENPAPAQGETGVDRNAKLGVTVSDPTGDPLNVSFYKAYQYDFTDNTAKQAFSNGSDREPPLELAPAGEVPFSQEAMNSVKAVDGQYFTTDYNEKFPYQRFEFTVADDLTGIEQVEVLWRGHSKPDRQVTLYTWNHTTGKWQAAASGVGEQDFTLKANVSVADMVKDGKIDVLVQDLVPSPDDYDFAFAWMSDTQYYSESWPQTYKTMTQWIADNHVEKKIDYVVHTGDIVDNYDVPEQWDAADAAMKVLDDARVPYGVVAGNHDVNHVEARYNEYWDHFGRQRFENNPWYGGDLNNNRDHYDLISSKGNDFIILYLGWSITDETIQWANDVLKRYPDRNAIIATHEYIAPGGFYAGQGEDLWKKLVAKNQNVFLVLCGHIHGVAYNVKHAEDGHAVIEMLMDYQSGPEGGLGYMRLLQFDMDNKQMLVNTYSPKLDDYIYFDDKPESEEFSLPINLKPIAKQVATDYIGVNVYTDELIGERKNVKSGERAEVPWNLDKPSKMYHWYTTLADDFGGYTRSDLYEFTTEAFEPGSGNGGGNDNGNNGNNGNNGSNGNGSGNGSSNGNGNGGGTGEGSGKPNLHTVKPEELKQAEGKPMIALPEGKVGVSLPARAVESIGEHGSLTLAKGELKLTLPASVLASAASLLPAGELDSASLEVQVKPVESASKPGLKPSGSTYELTIEAVSKDGKAYRLSQFSTPVTITLPADLTDSPKLAGIYYIDADGRFERIGGTYKDGAYTAELSHFSTYGVYEYTKTYKDVPAAHWAFPMIQQLSFQEIVQGVTDDRFAPEQQVTRAEFAALLVRALGLKADPASKLPFSDVRREDWFAEPVLAAYGAGLIEGVSALAFDPNRSISREELAVMTVRALEKKQGRALAEGVLPFGDKAEISGWAQAAIAKASVAGILDGRAEGRYAPKGSATRAESAKLILSLVERP</sequence>
<dbReference type="KEGG" id="paun:MJA45_23125"/>
<dbReference type="InterPro" id="IPR013783">
    <property type="entry name" value="Ig-like_fold"/>
</dbReference>
<keyword evidence="2" id="KW-0732">Signal</keyword>
<dbReference type="SUPFAM" id="SSF74853">
    <property type="entry name" value="Lamin A/C globular tail domain"/>
    <property type="match status" value="2"/>
</dbReference>
<feature type="compositionally biased region" description="Polar residues" evidence="1">
    <location>
        <begin position="166"/>
        <end position="177"/>
    </location>
</feature>
<gene>
    <name evidence="5" type="ORF">MJA45_23125</name>
</gene>
<dbReference type="PROSITE" id="PS51272">
    <property type="entry name" value="SLH"/>
    <property type="match status" value="3"/>
</dbReference>
<dbReference type="EMBL" id="CP130318">
    <property type="protein sequence ID" value="WNQ10480.1"/>
    <property type="molecule type" value="Genomic_DNA"/>
</dbReference>
<dbReference type="SUPFAM" id="SSF56300">
    <property type="entry name" value="Metallo-dependent phosphatases"/>
    <property type="match status" value="1"/>
</dbReference>
<evidence type="ECO:0000259" key="3">
    <source>
        <dbReference type="PROSITE" id="PS51272"/>
    </source>
</evidence>
<dbReference type="InterPro" id="IPR051918">
    <property type="entry name" value="STPP_CPPED1"/>
</dbReference>
<proteinExistence type="predicted"/>
<feature type="compositionally biased region" description="Low complexity" evidence="1">
    <location>
        <begin position="1488"/>
        <end position="1497"/>
    </location>
</feature>
<dbReference type="Pfam" id="PF00395">
    <property type="entry name" value="SLH"/>
    <property type="match status" value="3"/>
</dbReference>
<dbReference type="RefSeq" id="WP_315604254.1">
    <property type="nucleotide sequence ID" value="NZ_CP130318.1"/>
</dbReference>
<feature type="domain" description="SLH" evidence="3">
    <location>
        <begin position="1764"/>
        <end position="1824"/>
    </location>
</feature>
<feature type="domain" description="SLH" evidence="3">
    <location>
        <begin position="1700"/>
        <end position="1763"/>
    </location>
</feature>
<dbReference type="PANTHER" id="PTHR43143">
    <property type="entry name" value="METALLOPHOSPHOESTERASE, CALCINEURIN SUPERFAMILY"/>
    <property type="match status" value="1"/>
</dbReference>
<feature type="domain" description="SLH" evidence="3">
    <location>
        <begin position="1826"/>
        <end position="1882"/>
    </location>
</feature>
<organism evidence="5 6">
    <name type="scientific">Paenibacillus aurantius</name>
    <dbReference type="NCBI Taxonomy" id="2918900"/>
    <lineage>
        <taxon>Bacteria</taxon>
        <taxon>Bacillati</taxon>
        <taxon>Bacillota</taxon>
        <taxon>Bacilli</taxon>
        <taxon>Bacillales</taxon>
        <taxon>Paenibacillaceae</taxon>
        <taxon>Paenibacillus</taxon>
    </lineage>
</organism>
<feature type="signal peptide" evidence="2">
    <location>
        <begin position="1"/>
        <end position="23"/>
    </location>
</feature>
<name>A0AA96RCF6_9BACL</name>
<feature type="domain" description="LTD" evidence="4">
    <location>
        <begin position="337"/>
        <end position="467"/>
    </location>
</feature>
<reference evidence="5 6" key="1">
    <citation type="submission" date="2022-02" db="EMBL/GenBank/DDBJ databases">
        <title>Paenibacillus sp. MBLB1776 Whole Genome Shotgun Sequencing.</title>
        <authorList>
            <person name="Hwang C.Y."/>
            <person name="Cho E.-S."/>
            <person name="Seo M.-J."/>
        </authorList>
    </citation>
    <scope>NUCLEOTIDE SEQUENCE [LARGE SCALE GENOMIC DNA]</scope>
    <source>
        <strain evidence="5 6">MBLB1776</strain>
    </source>
</reference>
<evidence type="ECO:0000256" key="2">
    <source>
        <dbReference type="SAM" id="SignalP"/>
    </source>
</evidence>
<feature type="region of interest" description="Disordered" evidence="1">
    <location>
        <begin position="166"/>
        <end position="199"/>
    </location>
</feature>
<dbReference type="InterPro" id="IPR001322">
    <property type="entry name" value="Lamin_tail_dom"/>
</dbReference>
<evidence type="ECO:0000313" key="5">
    <source>
        <dbReference type="EMBL" id="WNQ10480.1"/>
    </source>
</evidence>
<dbReference type="InterPro" id="IPR001119">
    <property type="entry name" value="SLH_dom"/>
</dbReference>
<evidence type="ECO:0000313" key="6">
    <source>
        <dbReference type="Proteomes" id="UP001305702"/>
    </source>
</evidence>
<feature type="region of interest" description="Disordered" evidence="1">
    <location>
        <begin position="1474"/>
        <end position="1528"/>
    </location>
</feature>
<dbReference type="Pfam" id="PF00932">
    <property type="entry name" value="LTD"/>
    <property type="match status" value="2"/>
</dbReference>
<dbReference type="Proteomes" id="UP001305702">
    <property type="component" value="Chromosome"/>
</dbReference>
<dbReference type="GO" id="GO:0016787">
    <property type="term" value="F:hydrolase activity"/>
    <property type="evidence" value="ECO:0007669"/>
    <property type="project" value="InterPro"/>
</dbReference>
<feature type="chain" id="PRO_5041682094" evidence="2">
    <location>
        <begin position="24"/>
        <end position="1882"/>
    </location>
</feature>
<feature type="compositionally biased region" description="Gly residues" evidence="1">
    <location>
        <begin position="1498"/>
        <end position="1522"/>
    </location>
</feature>
<dbReference type="InterPro" id="IPR029052">
    <property type="entry name" value="Metallo-depent_PP-like"/>
</dbReference>
<dbReference type="InterPro" id="IPR036415">
    <property type="entry name" value="Lamin_tail_dom_sf"/>
</dbReference>
<feature type="domain" description="LTD" evidence="4">
    <location>
        <begin position="25"/>
        <end position="173"/>
    </location>
</feature>
<protein>
    <submittedName>
        <fullName evidence="5">Lamin tail domain-containing protein</fullName>
    </submittedName>
</protein>
<evidence type="ECO:0000256" key="1">
    <source>
        <dbReference type="SAM" id="MobiDB-lite"/>
    </source>
</evidence>
<evidence type="ECO:0000259" key="4">
    <source>
        <dbReference type="PROSITE" id="PS51841"/>
    </source>
</evidence>